<dbReference type="PANTHER" id="PTHR30572:SF15">
    <property type="entry name" value="ABC TRANSPORTER PERMEASE"/>
    <property type="match status" value="1"/>
</dbReference>
<feature type="transmembrane region" description="Helical" evidence="6">
    <location>
        <begin position="301"/>
        <end position="326"/>
    </location>
</feature>
<dbReference type="InterPro" id="IPR025857">
    <property type="entry name" value="MacB_PCD"/>
</dbReference>
<feature type="transmembrane region" description="Helical" evidence="6">
    <location>
        <begin position="20"/>
        <end position="40"/>
    </location>
</feature>
<evidence type="ECO:0000313" key="9">
    <source>
        <dbReference type="EMBL" id="MBA0088181.1"/>
    </source>
</evidence>
<comment type="caution">
    <text evidence="9">The sequence shown here is derived from an EMBL/GenBank/DDBJ whole genome shotgun (WGS) entry which is preliminary data.</text>
</comment>
<dbReference type="InterPro" id="IPR003838">
    <property type="entry name" value="ABC3_permease_C"/>
</dbReference>
<feature type="domain" description="MacB-like periplasmic core" evidence="8">
    <location>
        <begin position="20"/>
        <end position="228"/>
    </location>
</feature>
<keyword evidence="4 6" id="KW-1133">Transmembrane helix</keyword>
<feature type="transmembrane region" description="Helical" evidence="6">
    <location>
        <begin position="346"/>
        <end position="372"/>
    </location>
</feature>
<evidence type="ECO:0000256" key="2">
    <source>
        <dbReference type="ARBA" id="ARBA00022475"/>
    </source>
</evidence>
<name>A0A7V8NVF4_9BACT</name>
<keyword evidence="3 6" id="KW-0812">Transmembrane</keyword>
<feature type="transmembrane region" description="Helical" evidence="6">
    <location>
        <begin position="254"/>
        <end position="275"/>
    </location>
</feature>
<evidence type="ECO:0000256" key="5">
    <source>
        <dbReference type="ARBA" id="ARBA00023136"/>
    </source>
</evidence>
<gene>
    <name evidence="9" type="ORF">HRJ53_24615</name>
</gene>
<evidence type="ECO:0000259" key="8">
    <source>
        <dbReference type="Pfam" id="PF12704"/>
    </source>
</evidence>
<dbReference type="PANTHER" id="PTHR30572">
    <property type="entry name" value="MEMBRANE COMPONENT OF TRANSPORTER-RELATED"/>
    <property type="match status" value="1"/>
</dbReference>
<dbReference type="Pfam" id="PF12704">
    <property type="entry name" value="MacB_PCD"/>
    <property type="match status" value="1"/>
</dbReference>
<comment type="subcellular location">
    <subcellularLocation>
        <location evidence="1">Cell membrane</location>
        <topology evidence="1">Multi-pass membrane protein</topology>
    </subcellularLocation>
</comment>
<evidence type="ECO:0000256" key="3">
    <source>
        <dbReference type="ARBA" id="ARBA00022692"/>
    </source>
</evidence>
<dbReference type="GO" id="GO:0022857">
    <property type="term" value="F:transmembrane transporter activity"/>
    <property type="evidence" value="ECO:0007669"/>
    <property type="project" value="TreeGrafter"/>
</dbReference>
<keyword evidence="2" id="KW-1003">Cell membrane</keyword>
<reference evidence="9" key="1">
    <citation type="submission" date="2020-06" db="EMBL/GenBank/DDBJ databases">
        <title>Legume-microbial interactions unlock mineral nutrients during tropical forest succession.</title>
        <authorList>
            <person name="Epihov D.Z."/>
        </authorList>
    </citation>
    <scope>NUCLEOTIDE SEQUENCE [LARGE SCALE GENOMIC DNA]</scope>
    <source>
        <strain evidence="9">Pan2503</strain>
    </source>
</reference>
<sequence>MAIPLTYNFRSVKARWTSAIVAVVGIAGTVGVFVAMLSLAKGFRATLVSSGSPDNALIVRGGATSEMTSGVGLDSVKIIQDAPGVARGSNGPLLTAEAVLMAPIPLRSTGTDANVQVRGVSPNVLEIRKGVRIVQGRMFSPGLAEIIVGKNANTTYAGLTLGNTIGLGTMQWKVVGVFDAGGSAFDSEVWGDPHLLTAAYNRPDTFFQSVTARLTSPEALTQLKDALTTDPRLNVDVTREIDYYAKQSTRMTTLITTLGGFVAFVMAIGAVFGALNTMYSAVADRGREIATMRALGFGGPAVVFSFLIEALLISFVGGLLGCLVVLRLNGVTTSTINFQTFSNLAFAFKITPSLLVEGVFFALVMGVLGGFFPAVRAARLPVATALREL</sequence>
<evidence type="ECO:0000256" key="6">
    <source>
        <dbReference type="SAM" id="Phobius"/>
    </source>
</evidence>
<accession>A0A7V8NVF4</accession>
<keyword evidence="5 6" id="KW-0472">Membrane</keyword>
<protein>
    <submittedName>
        <fullName evidence="9">ABC transporter permease</fullName>
    </submittedName>
</protein>
<organism evidence="9 10">
    <name type="scientific">Candidatus Acidiferrum panamense</name>
    <dbReference type="NCBI Taxonomy" id="2741543"/>
    <lineage>
        <taxon>Bacteria</taxon>
        <taxon>Pseudomonadati</taxon>
        <taxon>Acidobacteriota</taxon>
        <taxon>Terriglobia</taxon>
        <taxon>Candidatus Acidiferrales</taxon>
        <taxon>Candidatus Acidiferrum</taxon>
    </lineage>
</organism>
<keyword evidence="10" id="KW-1185">Reference proteome</keyword>
<dbReference type="GO" id="GO:0005886">
    <property type="term" value="C:plasma membrane"/>
    <property type="evidence" value="ECO:0007669"/>
    <property type="project" value="UniProtKB-SubCell"/>
</dbReference>
<evidence type="ECO:0000313" key="10">
    <source>
        <dbReference type="Proteomes" id="UP000567293"/>
    </source>
</evidence>
<dbReference type="Pfam" id="PF02687">
    <property type="entry name" value="FtsX"/>
    <property type="match status" value="1"/>
</dbReference>
<dbReference type="Proteomes" id="UP000567293">
    <property type="component" value="Unassembled WGS sequence"/>
</dbReference>
<feature type="domain" description="ABC3 transporter permease C-terminal" evidence="7">
    <location>
        <begin position="261"/>
        <end position="381"/>
    </location>
</feature>
<dbReference type="EMBL" id="JACDQQ010002381">
    <property type="protein sequence ID" value="MBA0088181.1"/>
    <property type="molecule type" value="Genomic_DNA"/>
</dbReference>
<evidence type="ECO:0000256" key="4">
    <source>
        <dbReference type="ARBA" id="ARBA00022989"/>
    </source>
</evidence>
<proteinExistence type="predicted"/>
<evidence type="ECO:0000256" key="1">
    <source>
        <dbReference type="ARBA" id="ARBA00004651"/>
    </source>
</evidence>
<dbReference type="AlphaFoldDB" id="A0A7V8NVF4"/>
<evidence type="ECO:0000259" key="7">
    <source>
        <dbReference type="Pfam" id="PF02687"/>
    </source>
</evidence>
<dbReference type="InterPro" id="IPR050250">
    <property type="entry name" value="Macrolide_Exporter_MacB"/>
</dbReference>